<dbReference type="InterPro" id="IPR043129">
    <property type="entry name" value="ATPase_NBD"/>
</dbReference>
<dbReference type="GO" id="GO:0140662">
    <property type="term" value="F:ATP-dependent protein folding chaperone"/>
    <property type="evidence" value="ECO:0007669"/>
    <property type="project" value="InterPro"/>
</dbReference>
<dbReference type="PANTHER" id="PTHR45639">
    <property type="entry name" value="HSC70CB, ISOFORM G-RELATED"/>
    <property type="match status" value="1"/>
</dbReference>
<feature type="compositionally biased region" description="Basic and acidic residues" evidence="7">
    <location>
        <begin position="540"/>
        <end position="549"/>
    </location>
</feature>
<keyword evidence="6" id="KW-0067">ATP-binding</keyword>
<protein>
    <submittedName>
        <fullName evidence="8">Heat shock 70 kDa protein 4-like</fullName>
    </submittedName>
</protein>
<dbReference type="FunFam" id="3.30.30.30:FF:000002">
    <property type="entry name" value="Heat shock 70 kDa protein 4"/>
    <property type="match status" value="1"/>
</dbReference>
<dbReference type="GO" id="GO:0005524">
    <property type="term" value="F:ATP binding"/>
    <property type="evidence" value="ECO:0007669"/>
    <property type="project" value="UniProtKB-KW"/>
</dbReference>
<reference evidence="8" key="3">
    <citation type="submission" date="2025-09" db="UniProtKB">
        <authorList>
            <consortium name="Ensembl"/>
        </authorList>
    </citation>
    <scope>IDENTIFICATION</scope>
</reference>
<feature type="compositionally biased region" description="Basic and acidic residues" evidence="7">
    <location>
        <begin position="515"/>
        <end position="526"/>
    </location>
</feature>
<dbReference type="InterPro" id="IPR013126">
    <property type="entry name" value="Hsp_70_fam"/>
</dbReference>
<evidence type="ECO:0000256" key="3">
    <source>
        <dbReference type="ARBA" id="ARBA00022490"/>
    </source>
</evidence>
<dbReference type="Gene3D" id="3.90.640.10">
    <property type="entry name" value="Actin, Chain A, domain 4"/>
    <property type="match status" value="1"/>
</dbReference>
<dbReference type="GO" id="GO:0005634">
    <property type="term" value="C:nucleus"/>
    <property type="evidence" value="ECO:0007669"/>
    <property type="project" value="TreeGrafter"/>
</dbReference>
<dbReference type="Pfam" id="PF00012">
    <property type="entry name" value="HSP70"/>
    <property type="match status" value="1"/>
</dbReference>
<keyword evidence="5" id="KW-0547">Nucleotide-binding</keyword>
<accession>A0A8C5H9U3</accession>
<dbReference type="Ensembl" id="ENSGWIT00000045836.1">
    <property type="protein sequence ID" value="ENSGWIP00000042230.1"/>
    <property type="gene ID" value="ENSGWIG00000020989.1"/>
</dbReference>
<evidence type="ECO:0000256" key="4">
    <source>
        <dbReference type="ARBA" id="ARBA00022553"/>
    </source>
</evidence>
<evidence type="ECO:0000313" key="9">
    <source>
        <dbReference type="Proteomes" id="UP000694680"/>
    </source>
</evidence>
<name>A0A8C5H9U3_GOUWI</name>
<reference evidence="8" key="2">
    <citation type="submission" date="2025-08" db="UniProtKB">
        <authorList>
            <consortium name="Ensembl"/>
        </authorList>
    </citation>
    <scope>IDENTIFICATION</scope>
</reference>
<comment type="subcellular location">
    <subcellularLocation>
        <location evidence="1">Cytoplasm</location>
    </subcellularLocation>
</comment>
<comment type="similarity">
    <text evidence="2">Belongs to the heat shock protein 70 family.</text>
</comment>
<evidence type="ECO:0000256" key="2">
    <source>
        <dbReference type="ARBA" id="ARBA00007381"/>
    </source>
</evidence>
<dbReference type="FunFam" id="3.30.420.40:FF:000171">
    <property type="entry name" value="Heat shock 70 kDa protein 4"/>
    <property type="match status" value="2"/>
</dbReference>
<feature type="region of interest" description="Disordered" evidence="7">
    <location>
        <begin position="505"/>
        <end position="560"/>
    </location>
</feature>
<keyword evidence="3" id="KW-0963">Cytoplasm</keyword>
<evidence type="ECO:0000256" key="5">
    <source>
        <dbReference type="ARBA" id="ARBA00022741"/>
    </source>
</evidence>
<evidence type="ECO:0000256" key="1">
    <source>
        <dbReference type="ARBA" id="ARBA00004496"/>
    </source>
</evidence>
<keyword evidence="4" id="KW-0597">Phosphoprotein</keyword>
<reference evidence="8" key="1">
    <citation type="submission" date="2020-06" db="EMBL/GenBank/DDBJ databases">
        <authorList>
            <consortium name="Wellcome Sanger Institute Data Sharing"/>
        </authorList>
    </citation>
    <scope>NUCLEOTIDE SEQUENCE [LARGE SCALE GENOMIC DNA]</scope>
</reference>
<dbReference type="FunFam" id="2.60.34.10:FF:000028">
    <property type="entry name" value="Heat shock protein 4b"/>
    <property type="match status" value="1"/>
</dbReference>
<dbReference type="Proteomes" id="UP000694680">
    <property type="component" value="Chromosome 10"/>
</dbReference>
<dbReference type="GO" id="GO:0005829">
    <property type="term" value="C:cytosol"/>
    <property type="evidence" value="ECO:0007669"/>
    <property type="project" value="TreeGrafter"/>
</dbReference>
<dbReference type="PROSITE" id="PS01036">
    <property type="entry name" value="HSP70_3"/>
    <property type="match status" value="1"/>
</dbReference>
<dbReference type="SUPFAM" id="SSF53067">
    <property type="entry name" value="Actin-like ATPase domain"/>
    <property type="match status" value="2"/>
</dbReference>
<dbReference type="PRINTS" id="PR00301">
    <property type="entry name" value="HEATSHOCK70"/>
</dbReference>
<dbReference type="FunFam" id="3.30.420.40:FF:000767">
    <property type="entry name" value="Heat shock protein 70 (HSP70)-4, putative"/>
    <property type="match status" value="2"/>
</dbReference>
<dbReference type="Gene3D" id="3.30.30.30">
    <property type="match status" value="1"/>
</dbReference>
<evidence type="ECO:0000256" key="6">
    <source>
        <dbReference type="ARBA" id="ARBA00022840"/>
    </source>
</evidence>
<dbReference type="AlphaFoldDB" id="A0A8C5H9U3"/>
<sequence>MSVVGFDVGFLNCYVAVARAGGIETVANEYSDRCTPACVSFGPRNRSIGAAAKSQVVTNCKNTVQGFKRFHGRAFSDPFVHNLKKSLVYDIAQMPSGTTGIKVMYMDEEKVFSIEQVTAMLLTKLKETAETALKKPVADCVVSVPCYYTDAERRSVVDAAQIAGLNCLRLMNETTAVALAYGIYKQDLPAPEEKARNVVFVDLGHSGYQTSVCAFNKGKVKILATACDPEMGGRDFDELLVQHFCVEFGKKYKLDVKTKPRALVRLYQECEKLKKLMSANSSDIPLNIECFMNDVDVSAKLNRGQFEEMCGDLLGRVEPPLHSLLEQAKLKKEDIYAVEIVGGASRIPAVKERISKFFGKELNTTLNADEAVARGCALQCAILSPAFKVREFSITDVVPYPISLKWHSAVEEGVSDCEVFPKNHAAPFSKVLTFYRREPFSLEAYYNSPNELPYPDPTIGQFMIQKVVPQASGESSKIKVKVRVNIHGIFSVSSASLVEVIKSDENEEPMETEQAADKEGEAKTPQENEEMEVTCTTTPEENKGEKKSDQPPQAKKPKVKTKVLDLPIENSPQWQLADDMLNLFVENEGKMIMQDKLEKERNDAKNNVEEYVYDMRDKLHGMLEKFVSESDRDALSLKLEDTENWLYEDGEDQPKQVYIDKLAELKNLGQPIQERYMEAEERPKAFDELGKQIQQYMKFEEQYDHLEEADVNKVDKLASEAMMWMNSTMNQQSKQSLTVEPSVKFCHPSFVINLLLLTIIINNASYQLQLFIFNLKLNFTLQWSGQNNFRQNNTVTDFKQLSKLQLRKKKS</sequence>
<evidence type="ECO:0000256" key="7">
    <source>
        <dbReference type="SAM" id="MobiDB-lite"/>
    </source>
</evidence>
<gene>
    <name evidence="8" type="primary">hspa4b</name>
</gene>
<dbReference type="InterPro" id="IPR029048">
    <property type="entry name" value="HSP70_C_sf"/>
</dbReference>
<proteinExistence type="inferred from homology"/>
<dbReference type="FunFam" id="1.20.1270.10:FF:000002">
    <property type="entry name" value="Heat shock 70 kDa protein 4"/>
    <property type="match status" value="1"/>
</dbReference>
<dbReference type="SUPFAM" id="SSF100920">
    <property type="entry name" value="Heat shock protein 70kD (HSP70), peptide-binding domain"/>
    <property type="match status" value="1"/>
</dbReference>
<dbReference type="InterPro" id="IPR029047">
    <property type="entry name" value="HSP70_peptide-bd_sf"/>
</dbReference>
<keyword evidence="9" id="KW-1185">Reference proteome</keyword>
<dbReference type="Gene3D" id="2.60.34.10">
    <property type="entry name" value="Substrate Binding Domain Of DNAk, Chain A, domain 1"/>
    <property type="match status" value="1"/>
</dbReference>
<evidence type="ECO:0000313" key="8">
    <source>
        <dbReference type="Ensembl" id="ENSGWIP00000042230.1"/>
    </source>
</evidence>
<dbReference type="SUPFAM" id="SSF100934">
    <property type="entry name" value="Heat shock protein 70kD (HSP70), C-terminal subdomain"/>
    <property type="match status" value="1"/>
</dbReference>
<dbReference type="Gene3D" id="3.30.420.40">
    <property type="match status" value="2"/>
</dbReference>
<dbReference type="PANTHER" id="PTHR45639:SF8">
    <property type="entry name" value="HEAT SHOCK 70 KDA PROTEIN 4"/>
    <property type="match status" value="1"/>
</dbReference>
<dbReference type="Gene3D" id="1.20.1270.10">
    <property type="match status" value="1"/>
</dbReference>
<organism evidence="8 9">
    <name type="scientific">Gouania willdenowi</name>
    <name type="common">Blunt-snouted clingfish</name>
    <name type="synonym">Lepadogaster willdenowi</name>
    <dbReference type="NCBI Taxonomy" id="441366"/>
    <lineage>
        <taxon>Eukaryota</taxon>
        <taxon>Metazoa</taxon>
        <taxon>Chordata</taxon>
        <taxon>Craniata</taxon>
        <taxon>Vertebrata</taxon>
        <taxon>Euteleostomi</taxon>
        <taxon>Actinopterygii</taxon>
        <taxon>Neopterygii</taxon>
        <taxon>Teleostei</taxon>
        <taxon>Neoteleostei</taxon>
        <taxon>Acanthomorphata</taxon>
        <taxon>Ovalentaria</taxon>
        <taxon>Blenniimorphae</taxon>
        <taxon>Blenniiformes</taxon>
        <taxon>Gobiesocoidei</taxon>
        <taxon>Gobiesocidae</taxon>
        <taxon>Gobiesocinae</taxon>
        <taxon>Gouania</taxon>
    </lineage>
</organism>
<dbReference type="InterPro" id="IPR018181">
    <property type="entry name" value="Heat_shock_70_CS"/>
</dbReference>
<dbReference type="FunFam" id="3.90.640.10:FF:000004">
    <property type="entry name" value="Heat shock 70 kDa protein 4"/>
    <property type="match status" value="1"/>
</dbReference>